<evidence type="ECO:0000313" key="1">
    <source>
        <dbReference type="EMBL" id="PQQ10688.1"/>
    </source>
</evidence>
<organism evidence="1 2">
    <name type="scientific">Prunus yedoensis var. nudiflora</name>
    <dbReference type="NCBI Taxonomy" id="2094558"/>
    <lineage>
        <taxon>Eukaryota</taxon>
        <taxon>Viridiplantae</taxon>
        <taxon>Streptophyta</taxon>
        <taxon>Embryophyta</taxon>
        <taxon>Tracheophyta</taxon>
        <taxon>Spermatophyta</taxon>
        <taxon>Magnoliopsida</taxon>
        <taxon>eudicotyledons</taxon>
        <taxon>Gunneridae</taxon>
        <taxon>Pentapetalae</taxon>
        <taxon>rosids</taxon>
        <taxon>fabids</taxon>
        <taxon>Rosales</taxon>
        <taxon>Rosaceae</taxon>
        <taxon>Amygdaloideae</taxon>
        <taxon>Amygdaleae</taxon>
        <taxon>Prunus</taxon>
    </lineage>
</organism>
<keyword evidence="2" id="KW-1185">Reference proteome</keyword>
<accession>A0A314Z0L0</accession>
<name>A0A314Z0L0_PRUYE</name>
<gene>
    <name evidence="1" type="ORF">Pyn_18974</name>
</gene>
<reference evidence="1 2" key="1">
    <citation type="submission" date="2018-02" db="EMBL/GenBank/DDBJ databases">
        <title>Draft genome of wild Prunus yedoensis var. nudiflora.</title>
        <authorList>
            <person name="Baek S."/>
            <person name="Kim J.-H."/>
            <person name="Choi K."/>
            <person name="Kim G.-B."/>
            <person name="Cho A."/>
            <person name="Jang H."/>
            <person name="Shin C.-H."/>
            <person name="Yu H.-J."/>
            <person name="Mun J.-H."/>
        </authorList>
    </citation>
    <scope>NUCLEOTIDE SEQUENCE [LARGE SCALE GENOMIC DNA]</scope>
    <source>
        <strain evidence="2">cv. Jeju island</strain>
        <tissue evidence="1">Leaf</tissue>
    </source>
</reference>
<evidence type="ECO:0000313" key="2">
    <source>
        <dbReference type="Proteomes" id="UP000250321"/>
    </source>
</evidence>
<dbReference type="Proteomes" id="UP000250321">
    <property type="component" value="Unassembled WGS sequence"/>
</dbReference>
<proteinExistence type="predicted"/>
<dbReference type="EMBL" id="PJQY01000486">
    <property type="protein sequence ID" value="PQQ10688.1"/>
    <property type="molecule type" value="Genomic_DNA"/>
</dbReference>
<comment type="caution">
    <text evidence="1">The sequence shown here is derived from an EMBL/GenBank/DDBJ whole genome shotgun (WGS) entry which is preliminary data.</text>
</comment>
<protein>
    <submittedName>
        <fullName evidence="1">Uncharacterized protein</fullName>
    </submittedName>
</protein>
<dbReference type="AlphaFoldDB" id="A0A314Z0L0"/>
<sequence length="111" mass="12675">MEDIFNFKETEEGYGIVIASELNVVGDEEGYGIGIADLFEEVEGFGLGFWTEDHLRKMIDEFEKIKQTIGSVWDSTILGHNLYPTGVKDHDYKTWGYKRNSIHAFCFLGSK</sequence>